<dbReference type="Proteomes" id="UP001444661">
    <property type="component" value="Unassembled WGS sequence"/>
</dbReference>
<evidence type="ECO:0000256" key="4">
    <source>
        <dbReference type="ARBA" id="ARBA00022692"/>
    </source>
</evidence>
<comment type="caution">
    <text evidence="11">The sequence shown here is derived from an EMBL/GenBank/DDBJ whole genome shotgun (WGS) entry which is preliminary data.</text>
</comment>
<dbReference type="PANTHER" id="PTHR23502">
    <property type="entry name" value="MAJOR FACILITATOR SUPERFAMILY"/>
    <property type="match status" value="1"/>
</dbReference>
<dbReference type="EC" id="2.7.1.172" evidence="2"/>
<sequence>MEDTQNLDPAIRAAIPNGGTVVSIVPHGKTRWSTGLRIDVERDDGEEEEFFLKIIERADWIGIAEAEYEGEKALFEVIPDNVAAPLTWGKLQDDPNKSFFLTRFRNLRDRSPPAAQFLAILKKLHVSSVSPTGKFGFHVPTYFGPPPMINDWTDSWEEYYGRQFRADIVFVQQVYGYDPELHELTEEFIEKVVARLLRPLQTGGRSIKPSLCHGDLWDGNVQIDVDTQQPIVFDAVCFYGHNEIDLQCMGDPRYVLGMDFIDSYKKEVGASEPVEDFNNRHELYALRCDFITAAIFPQQWAKLLEPSKGKMRDMIAKFPGGFDDFQENPTWVVRDCRRLCSGPKFGLTPVTATGLSALSTPMQLSPTDFDPSSYFLIKFRIPNQTKAPHCTMKASGSNGQADRAANCDGSSNRAVSTEEPDTRSIAYSAFTKSQKRWIIPIAALAGWFSTASSFIFFPVIPFLAQDLGASVQNINLTVTSYLIASGVFPSITGTIADKYGRRLALIVSLSVYAAANLGLALQYSFPVLFVLRMLQSAAISGTFSIAYGVVGDLTTPSERGGHTGVISVFLTTPPSVAPLISGLLLIRWTWPAVFWFLFAATCVALAIIVLFMPETCRLIVGNGSIAPSRTRTPLFKSLLPKTDHTEKPPLSLSRFINPFTALALLKDKGTIMVVLCYAIYYTIWSCLQATLSTVFVDVYSISGLAAGLCYIPFGVACSIASFMAGNYPHLPACLRLRLRTIAKRSTICLGKIIDRDYAKTALERGLGVDSHCHAHTIPPDFPIEYARFRTNKYFILVTVPLIIAYGWTLQMGSVNDFSPFPFLPKLPMELITNELPQHIAVPLTLQFFIGFTNQSLFTSLNTVLVDYYPDKSASAQAANNLVRCEMAAAGLAVVDIMIQRLGMGWCFVVFAALHVITLPLLWVLERKGVAWRPCSSHT</sequence>
<feature type="region of interest" description="Disordered" evidence="8">
    <location>
        <begin position="391"/>
        <end position="416"/>
    </location>
</feature>
<dbReference type="InterPro" id="IPR020846">
    <property type="entry name" value="MFS_dom"/>
</dbReference>
<keyword evidence="4 9" id="KW-0812">Transmembrane</keyword>
<evidence type="ECO:0000256" key="1">
    <source>
        <dbReference type="ARBA" id="ARBA00004141"/>
    </source>
</evidence>
<dbReference type="SUPFAM" id="SSF103473">
    <property type="entry name" value="MFS general substrate transporter"/>
    <property type="match status" value="2"/>
</dbReference>
<dbReference type="InterPro" id="IPR011009">
    <property type="entry name" value="Kinase-like_dom_sf"/>
</dbReference>
<feature type="transmembrane region" description="Helical" evidence="9">
    <location>
        <begin position="437"/>
        <end position="464"/>
    </location>
</feature>
<name>A0ABR1RYT7_9PEZI</name>
<keyword evidence="5 9" id="KW-1133">Transmembrane helix</keyword>
<dbReference type="SUPFAM" id="SSF56112">
    <property type="entry name" value="Protein kinase-like (PK-like)"/>
    <property type="match status" value="1"/>
</dbReference>
<evidence type="ECO:0000313" key="12">
    <source>
        <dbReference type="Proteomes" id="UP001444661"/>
    </source>
</evidence>
<evidence type="ECO:0000259" key="10">
    <source>
        <dbReference type="PROSITE" id="PS50850"/>
    </source>
</evidence>
<evidence type="ECO:0000256" key="8">
    <source>
        <dbReference type="SAM" id="MobiDB-lite"/>
    </source>
</evidence>
<reference evidence="11 12" key="1">
    <citation type="submission" date="2023-01" db="EMBL/GenBank/DDBJ databases">
        <title>Analysis of 21 Apiospora genomes using comparative genomics revels a genus with tremendous synthesis potential of carbohydrate active enzymes and secondary metabolites.</title>
        <authorList>
            <person name="Sorensen T."/>
        </authorList>
    </citation>
    <scope>NUCLEOTIDE SEQUENCE [LARGE SCALE GENOMIC DNA]</scope>
    <source>
        <strain evidence="11 12">CBS 33761</strain>
    </source>
</reference>
<dbReference type="InterPro" id="IPR016477">
    <property type="entry name" value="Fructo-/Ketosamine-3-kinase"/>
</dbReference>
<keyword evidence="12" id="KW-1185">Reference proteome</keyword>
<feature type="transmembrane region" description="Helical" evidence="9">
    <location>
        <begin position="592"/>
        <end position="612"/>
    </location>
</feature>
<organism evidence="11 12">
    <name type="scientific">Apiospora rasikravindrae</name>
    <dbReference type="NCBI Taxonomy" id="990691"/>
    <lineage>
        <taxon>Eukaryota</taxon>
        <taxon>Fungi</taxon>
        <taxon>Dikarya</taxon>
        <taxon>Ascomycota</taxon>
        <taxon>Pezizomycotina</taxon>
        <taxon>Sordariomycetes</taxon>
        <taxon>Xylariomycetidae</taxon>
        <taxon>Amphisphaeriales</taxon>
        <taxon>Apiosporaceae</taxon>
        <taxon>Apiospora</taxon>
    </lineage>
</organism>
<accession>A0ABR1RYT7</accession>
<comment type="catalytic activity">
    <reaction evidence="7">
        <text>N(6)-D-ribulosyl-L-lysyl-[protein] + ATP = N(6)-(3-O-phospho-D-ribulosyl)-L-lysyl-[protein] + ADP + H(+)</text>
        <dbReference type="Rhea" id="RHEA:48432"/>
        <dbReference type="Rhea" id="RHEA-COMP:12103"/>
        <dbReference type="Rhea" id="RHEA-COMP:12104"/>
        <dbReference type="ChEBI" id="CHEBI:15378"/>
        <dbReference type="ChEBI" id="CHEBI:30616"/>
        <dbReference type="ChEBI" id="CHEBI:90418"/>
        <dbReference type="ChEBI" id="CHEBI:90420"/>
        <dbReference type="ChEBI" id="CHEBI:456216"/>
        <dbReference type="EC" id="2.7.1.172"/>
    </reaction>
    <physiologicalReaction direction="left-to-right" evidence="7">
        <dbReference type="Rhea" id="RHEA:48433"/>
    </physiologicalReaction>
</comment>
<dbReference type="PANTHER" id="PTHR23502:SF51">
    <property type="entry name" value="QUINIDINE RESISTANCE PROTEIN 1-RELATED"/>
    <property type="match status" value="1"/>
</dbReference>
<feature type="transmembrane region" description="Helical" evidence="9">
    <location>
        <begin position="476"/>
        <end position="496"/>
    </location>
</feature>
<dbReference type="EMBL" id="JAQQWK010000012">
    <property type="protein sequence ID" value="KAK8022595.1"/>
    <property type="molecule type" value="Genomic_DNA"/>
</dbReference>
<dbReference type="Gene3D" id="1.20.1250.20">
    <property type="entry name" value="MFS general substrate transporter like domains"/>
    <property type="match status" value="2"/>
</dbReference>
<evidence type="ECO:0000256" key="3">
    <source>
        <dbReference type="ARBA" id="ARBA00022448"/>
    </source>
</evidence>
<feature type="transmembrane region" description="Helical" evidence="9">
    <location>
        <begin position="671"/>
        <end position="691"/>
    </location>
</feature>
<feature type="transmembrane region" description="Helical" evidence="9">
    <location>
        <begin position="503"/>
        <end position="523"/>
    </location>
</feature>
<dbReference type="Pfam" id="PF07690">
    <property type="entry name" value="MFS_1"/>
    <property type="match status" value="1"/>
</dbReference>
<feature type="transmembrane region" description="Helical" evidence="9">
    <location>
        <begin position="529"/>
        <end position="550"/>
    </location>
</feature>
<evidence type="ECO:0000256" key="7">
    <source>
        <dbReference type="ARBA" id="ARBA00048655"/>
    </source>
</evidence>
<gene>
    <name evidence="11" type="ORF">PG993_013362</name>
</gene>
<feature type="transmembrane region" description="Helical" evidence="9">
    <location>
        <begin position="793"/>
        <end position="812"/>
    </location>
</feature>
<proteinExistence type="predicted"/>
<feature type="transmembrane region" description="Helical" evidence="9">
    <location>
        <begin position="562"/>
        <end position="586"/>
    </location>
</feature>
<dbReference type="InterPro" id="IPR005829">
    <property type="entry name" value="Sugar_transporter_CS"/>
</dbReference>
<feature type="transmembrane region" description="Helical" evidence="9">
    <location>
        <begin position="703"/>
        <end position="727"/>
    </location>
</feature>
<feature type="transmembrane region" description="Helical" evidence="9">
    <location>
        <begin position="902"/>
        <end position="924"/>
    </location>
</feature>
<evidence type="ECO:0000256" key="5">
    <source>
        <dbReference type="ARBA" id="ARBA00022989"/>
    </source>
</evidence>
<dbReference type="Gene3D" id="3.90.1200.10">
    <property type="match status" value="1"/>
</dbReference>
<evidence type="ECO:0000313" key="11">
    <source>
        <dbReference type="EMBL" id="KAK8022595.1"/>
    </source>
</evidence>
<keyword evidence="6 9" id="KW-0472">Membrane</keyword>
<comment type="subcellular location">
    <subcellularLocation>
        <location evidence="1">Membrane</location>
        <topology evidence="1">Multi-pass membrane protein</topology>
    </subcellularLocation>
</comment>
<dbReference type="Pfam" id="PF03881">
    <property type="entry name" value="Fructosamin_kin"/>
    <property type="match status" value="1"/>
</dbReference>
<evidence type="ECO:0000256" key="9">
    <source>
        <dbReference type="SAM" id="Phobius"/>
    </source>
</evidence>
<dbReference type="InterPro" id="IPR011701">
    <property type="entry name" value="MFS"/>
</dbReference>
<dbReference type="InterPro" id="IPR036259">
    <property type="entry name" value="MFS_trans_sf"/>
</dbReference>
<protein>
    <recommendedName>
        <fullName evidence="2">protein-ribulosamine 3-kinase</fullName>
        <ecNumber evidence="2">2.7.1.172</ecNumber>
    </recommendedName>
</protein>
<dbReference type="PROSITE" id="PS00216">
    <property type="entry name" value="SUGAR_TRANSPORT_1"/>
    <property type="match status" value="1"/>
</dbReference>
<dbReference type="PROSITE" id="PS50850">
    <property type="entry name" value="MFS"/>
    <property type="match status" value="1"/>
</dbReference>
<evidence type="ECO:0000256" key="2">
    <source>
        <dbReference type="ARBA" id="ARBA00011961"/>
    </source>
</evidence>
<keyword evidence="3" id="KW-0813">Transport</keyword>
<feature type="domain" description="Major facilitator superfamily (MFS) profile" evidence="10">
    <location>
        <begin position="438"/>
        <end position="929"/>
    </location>
</feature>
<evidence type="ECO:0000256" key="6">
    <source>
        <dbReference type="ARBA" id="ARBA00023136"/>
    </source>
</evidence>